<protein>
    <submittedName>
        <fullName evidence="1">17509_t:CDS:1</fullName>
    </submittedName>
</protein>
<sequence length="43" mass="5009">LSTSFHHRSHNRYRVNVVVHPGKILREELLVPFNISSQELAQV</sequence>
<dbReference type="Proteomes" id="UP000789570">
    <property type="component" value="Unassembled WGS sequence"/>
</dbReference>
<keyword evidence="2" id="KW-1185">Reference proteome</keyword>
<feature type="non-terminal residue" evidence="1">
    <location>
        <position position="1"/>
    </location>
</feature>
<dbReference type="Gene3D" id="1.10.260.40">
    <property type="entry name" value="lambda repressor-like DNA-binding domains"/>
    <property type="match status" value="1"/>
</dbReference>
<reference evidence="1" key="1">
    <citation type="submission" date="2021-06" db="EMBL/GenBank/DDBJ databases">
        <authorList>
            <person name="Kallberg Y."/>
            <person name="Tangrot J."/>
            <person name="Rosling A."/>
        </authorList>
    </citation>
    <scope>NUCLEOTIDE SEQUENCE</scope>
    <source>
        <strain evidence="1">UK204</strain>
    </source>
</reference>
<evidence type="ECO:0000313" key="1">
    <source>
        <dbReference type="EMBL" id="CAG8571696.1"/>
    </source>
</evidence>
<evidence type="ECO:0000313" key="2">
    <source>
        <dbReference type="Proteomes" id="UP000789570"/>
    </source>
</evidence>
<dbReference type="AlphaFoldDB" id="A0A9N9BPV8"/>
<proteinExistence type="predicted"/>
<gene>
    <name evidence="1" type="ORF">FCALED_LOCUS7130</name>
</gene>
<accession>A0A9N9BPV8</accession>
<dbReference type="InterPro" id="IPR010982">
    <property type="entry name" value="Lambda_DNA-bd_dom_sf"/>
</dbReference>
<comment type="caution">
    <text evidence="1">The sequence shown here is derived from an EMBL/GenBank/DDBJ whole genome shotgun (WGS) entry which is preliminary data.</text>
</comment>
<dbReference type="OrthoDB" id="2427207at2759"/>
<dbReference type="GO" id="GO:0003677">
    <property type="term" value="F:DNA binding"/>
    <property type="evidence" value="ECO:0007669"/>
    <property type="project" value="InterPro"/>
</dbReference>
<dbReference type="EMBL" id="CAJVPQ010001827">
    <property type="protein sequence ID" value="CAG8571696.1"/>
    <property type="molecule type" value="Genomic_DNA"/>
</dbReference>
<organism evidence="1 2">
    <name type="scientific">Funneliformis caledonium</name>
    <dbReference type="NCBI Taxonomy" id="1117310"/>
    <lineage>
        <taxon>Eukaryota</taxon>
        <taxon>Fungi</taxon>
        <taxon>Fungi incertae sedis</taxon>
        <taxon>Mucoromycota</taxon>
        <taxon>Glomeromycotina</taxon>
        <taxon>Glomeromycetes</taxon>
        <taxon>Glomerales</taxon>
        <taxon>Glomeraceae</taxon>
        <taxon>Funneliformis</taxon>
    </lineage>
</organism>
<name>A0A9N9BPV8_9GLOM</name>